<evidence type="ECO:0000256" key="1">
    <source>
        <dbReference type="ARBA" id="ARBA00022491"/>
    </source>
</evidence>
<dbReference type="AlphaFoldDB" id="A0A9D1JTU3"/>
<dbReference type="InterPro" id="IPR028082">
    <property type="entry name" value="Peripla_BP_I"/>
</dbReference>
<organism evidence="6 7">
    <name type="scientific">Candidatus Avoscillospira avistercoris</name>
    <dbReference type="NCBI Taxonomy" id="2840707"/>
    <lineage>
        <taxon>Bacteria</taxon>
        <taxon>Bacillati</taxon>
        <taxon>Bacillota</taxon>
        <taxon>Clostridia</taxon>
        <taxon>Eubacteriales</taxon>
        <taxon>Oscillospiraceae</taxon>
        <taxon>Oscillospiraceae incertae sedis</taxon>
        <taxon>Candidatus Avoscillospira</taxon>
    </lineage>
</organism>
<reference evidence="6" key="2">
    <citation type="journal article" date="2021" name="PeerJ">
        <title>Extensive microbial diversity within the chicken gut microbiome revealed by metagenomics and culture.</title>
        <authorList>
            <person name="Gilroy R."/>
            <person name="Ravi A."/>
            <person name="Getino M."/>
            <person name="Pursley I."/>
            <person name="Horton D.L."/>
            <person name="Alikhan N.F."/>
            <person name="Baker D."/>
            <person name="Gharbi K."/>
            <person name="Hall N."/>
            <person name="Watson M."/>
            <person name="Adriaenssens E.M."/>
            <person name="Foster-Nyarko E."/>
            <person name="Jarju S."/>
            <person name="Secka A."/>
            <person name="Antonio M."/>
            <person name="Oren A."/>
            <person name="Chaudhuri R.R."/>
            <person name="La Ragione R."/>
            <person name="Hildebrand F."/>
            <person name="Pallen M.J."/>
        </authorList>
    </citation>
    <scope>NUCLEOTIDE SEQUENCE</scope>
    <source>
        <strain evidence="6">ChiBcec16-1751</strain>
    </source>
</reference>
<dbReference type="InterPro" id="IPR000843">
    <property type="entry name" value="HTH_LacI"/>
</dbReference>
<evidence type="ECO:0000313" key="7">
    <source>
        <dbReference type="Proteomes" id="UP000886741"/>
    </source>
</evidence>
<dbReference type="SUPFAM" id="SSF47413">
    <property type="entry name" value="lambda repressor-like DNA-binding domains"/>
    <property type="match status" value="1"/>
</dbReference>
<dbReference type="GO" id="GO:0003700">
    <property type="term" value="F:DNA-binding transcription factor activity"/>
    <property type="evidence" value="ECO:0007669"/>
    <property type="project" value="TreeGrafter"/>
</dbReference>
<dbReference type="PANTHER" id="PTHR30146:SF148">
    <property type="entry name" value="HTH-TYPE TRANSCRIPTIONAL REPRESSOR PURR-RELATED"/>
    <property type="match status" value="1"/>
</dbReference>
<proteinExistence type="predicted"/>
<dbReference type="GO" id="GO:0000976">
    <property type="term" value="F:transcription cis-regulatory region binding"/>
    <property type="evidence" value="ECO:0007669"/>
    <property type="project" value="TreeGrafter"/>
</dbReference>
<gene>
    <name evidence="6" type="ORF">IAA83_09345</name>
</gene>
<dbReference type="InterPro" id="IPR046335">
    <property type="entry name" value="LacI/GalR-like_sensor"/>
</dbReference>
<dbReference type="Gene3D" id="1.10.260.40">
    <property type="entry name" value="lambda repressor-like DNA-binding domains"/>
    <property type="match status" value="1"/>
</dbReference>
<evidence type="ECO:0000256" key="4">
    <source>
        <dbReference type="ARBA" id="ARBA00023163"/>
    </source>
</evidence>
<dbReference type="PROSITE" id="PS50932">
    <property type="entry name" value="HTH_LACI_2"/>
    <property type="match status" value="1"/>
</dbReference>
<accession>A0A9D1JTU3</accession>
<dbReference type="SUPFAM" id="SSF53822">
    <property type="entry name" value="Periplasmic binding protein-like I"/>
    <property type="match status" value="1"/>
</dbReference>
<dbReference type="CDD" id="cd01392">
    <property type="entry name" value="HTH_LacI"/>
    <property type="match status" value="1"/>
</dbReference>
<dbReference type="Pfam" id="PF00356">
    <property type="entry name" value="LacI"/>
    <property type="match status" value="1"/>
</dbReference>
<dbReference type="Pfam" id="PF13377">
    <property type="entry name" value="Peripla_BP_3"/>
    <property type="match status" value="1"/>
</dbReference>
<dbReference type="Proteomes" id="UP000886741">
    <property type="component" value="Unassembled WGS sequence"/>
</dbReference>
<keyword evidence="1" id="KW-0678">Repressor</keyword>
<evidence type="ECO:0000259" key="5">
    <source>
        <dbReference type="PROSITE" id="PS50932"/>
    </source>
</evidence>
<reference evidence="6" key="1">
    <citation type="submission" date="2020-10" db="EMBL/GenBank/DDBJ databases">
        <authorList>
            <person name="Gilroy R."/>
        </authorList>
    </citation>
    <scope>NUCLEOTIDE SEQUENCE</scope>
    <source>
        <strain evidence="6">ChiBcec16-1751</strain>
    </source>
</reference>
<keyword evidence="3 6" id="KW-0238">DNA-binding</keyword>
<dbReference type="EMBL" id="DVJJ01000143">
    <property type="protein sequence ID" value="HIS65556.1"/>
    <property type="molecule type" value="Genomic_DNA"/>
</dbReference>
<evidence type="ECO:0000256" key="3">
    <source>
        <dbReference type="ARBA" id="ARBA00023125"/>
    </source>
</evidence>
<comment type="caution">
    <text evidence="6">The sequence shown here is derived from an EMBL/GenBank/DDBJ whole genome shotgun (WGS) entry which is preliminary data.</text>
</comment>
<keyword evidence="4" id="KW-0804">Transcription</keyword>
<evidence type="ECO:0000313" key="6">
    <source>
        <dbReference type="EMBL" id="HIS65556.1"/>
    </source>
</evidence>
<dbReference type="CDD" id="cd06267">
    <property type="entry name" value="PBP1_LacI_sugar_binding-like"/>
    <property type="match status" value="1"/>
</dbReference>
<dbReference type="SMART" id="SM00354">
    <property type="entry name" value="HTH_LACI"/>
    <property type="match status" value="1"/>
</dbReference>
<dbReference type="PANTHER" id="PTHR30146">
    <property type="entry name" value="LACI-RELATED TRANSCRIPTIONAL REPRESSOR"/>
    <property type="match status" value="1"/>
</dbReference>
<protein>
    <submittedName>
        <fullName evidence="6">LacI family DNA-binding transcriptional regulator</fullName>
    </submittedName>
</protein>
<name>A0A9D1JTU3_9FIRM</name>
<sequence>MSTIKDIARETGLSLATISKYLNGGHVLDQNRERIEAAITKLDYKVNYFARGLKTNRSMTVGVLLPTISSPFFGRVVAAMDGRLRQCGYHSIVCSYDFDAQLEQEQLRLLVNINVDAIVFVPQQIDAETLMSIVQNVPVVLVDRAIPDYRCDAVVADSLNAIYSAMEALFRKQHSRVGLIVGPQDISTARERLIGYRRVHEDYNIPVDGELIQVGNYDLESGYRLFNALMDLKQPPSAVCVTNYDMTVGAITAAHERGIALPEQVDFIGFDNIDLCQVVTPPLPFVEQPMEEMGREAARIVLQRLDGGKEPPQLLRLKSKLSHV</sequence>
<evidence type="ECO:0000256" key="2">
    <source>
        <dbReference type="ARBA" id="ARBA00023015"/>
    </source>
</evidence>
<dbReference type="Gene3D" id="3.40.50.2300">
    <property type="match status" value="2"/>
</dbReference>
<feature type="domain" description="HTH lacI-type" evidence="5">
    <location>
        <begin position="2"/>
        <end position="55"/>
    </location>
</feature>
<keyword evidence="2" id="KW-0805">Transcription regulation</keyword>
<dbReference type="InterPro" id="IPR010982">
    <property type="entry name" value="Lambda_DNA-bd_dom_sf"/>
</dbReference>